<keyword evidence="4" id="KW-0813">Transport</keyword>
<feature type="transmembrane region" description="Helical" evidence="10">
    <location>
        <begin position="243"/>
        <end position="268"/>
    </location>
</feature>
<comment type="subcellular location">
    <subcellularLocation>
        <location evidence="1">Cell membrane</location>
        <topology evidence="1">Multi-pass membrane protein</topology>
    </subcellularLocation>
</comment>
<evidence type="ECO:0000256" key="6">
    <source>
        <dbReference type="ARBA" id="ARBA00022692"/>
    </source>
</evidence>
<keyword evidence="7 10" id="KW-1133">Transmembrane helix</keyword>
<dbReference type="RefSeq" id="WP_058967193.1">
    <property type="nucleotide sequence ID" value="NZ_CABKVM010000019.1"/>
</dbReference>
<feature type="transmembrane region" description="Helical" evidence="10">
    <location>
        <begin position="177"/>
        <end position="195"/>
    </location>
</feature>
<evidence type="ECO:0000256" key="7">
    <source>
        <dbReference type="ARBA" id="ARBA00022989"/>
    </source>
</evidence>
<evidence type="ECO:0000313" key="11">
    <source>
        <dbReference type="EMBL" id="TCL55503.1"/>
    </source>
</evidence>
<reference evidence="11 12" key="1">
    <citation type="submission" date="2019-03" db="EMBL/GenBank/DDBJ databases">
        <title>Genomic Encyclopedia of Type Strains, Phase IV (KMG-IV): sequencing the most valuable type-strain genomes for metagenomic binning, comparative biology and taxonomic classification.</title>
        <authorList>
            <person name="Goeker M."/>
        </authorList>
    </citation>
    <scope>NUCLEOTIDE SEQUENCE [LARGE SCALE GENOMIC DNA]</scope>
    <source>
        <strain evidence="11 12">DSM 100451</strain>
    </source>
</reference>
<keyword evidence="5" id="KW-1003">Cell membrane</keyword>
<evidence type="ECO:0000256" key="4">
    <source>
        <dbReference type="ARBA" id="ARBA00022448"/>
    </source>
</evidence>
<dbReference type="GeneID" id="97380426"/>
<evidence type="ECO:0000256" key="1">
    <source>
        <dbReference type="ARBA" id="ARBA00004651"/>
    </source>
</evidence>
<dbReference type="InterPro" id="IPR045070">
    <property type="entry name" value="MATE_MepA-like"/>
</dbReference>
<feature type="transmembrane region" description="Helical" evidence="10">
    <location>
        <begin position="20"/>
        <end position="41"/>
    </location>
</feature>
<gene>
    <name evidence="11" type="ORF">EDD77_11615</name>
</gene>
<dbReference type="Proteomes" id="UP000295184">
    <property type="component" value="Unassembled WGS sequence"/>
</dbReference>
<evidence type="ECO:0000256" key="2">
    <source>
        <dbReference type="ARBA" id="ARBA00008417"/>
    </source>
</evidence>
<dbReference type="GO" id="GO:0015297">
    <property type="term" value="F:antiporter activity"/>
    <property type="evidence" value="ECO:0007669"/>
    <property type="project" value="InterPro"/>
</dbReference>
<evidence type="ECO:0000256" key="8">
    <source>
        <dbReference type="ARBA" id="ARBA00023136"/>
    </source>
</evidence>
<feature type="transmembrane region" description="Helical" evidence="10">
    <location>
        <begin position="327"/>
        <end position="354"/>
    </location>
</feature>
<dbReference type="CDD" id="cd13143">
    <property type="entry name" value="MATE_MepA_like"/>
    <property type="match status" value="1"/>
</dbReference>
<keyword evidence="6 10" id="KW-0812">Transmembrane</keyword>
<dbReference type="PIRSF" id="PIRSF006603">
    <property type="entry name" value="DinF"/>
    <property type="match status" value="1"/>
</dbReference>
<dbReference type="PANTHER" id="PTHR43823">
    <property type="entry name" value="SPORULATION PROTEIN YKVU"/>
    <property type="match status" value="1"/>
</dbReference>
<dbReference type="GO" id="GO:0005886">
    <property type="term" value="C:plasma membrane"/>
    <property type="evidence" value="ECO:0007669"/>
    <property type="project" value="UniProtKB-SubCell"/>
</dbReference>
<feature type="transmembrane region" description="Helical" evidence="10">
    <location>
        <begin position="201"/>
        <end position="222"/>
    </location>
</feature>
<sequence length="459" mass="48654">MASQAAKLENDLGRDPIPQLVLRIAIPSMLAQFVSVLYSVVDRMYIGNIAEVGKLALAGAGVCGPIVTMIGSVAFLVGVGGSPLMSIRMGAGDQNAAKRILANCFLLLCGFSVVLMALALATRQQTLLLFGASESTLPYAMAYYTVYLLGTPFALLSTGMNQFIICQGFAKKGMQSVMLGAVLNILLDPVFIFVLNMGVTGAALATILSQLGSCLFVLRFLFSKTPPIHITFGGYDLRVMGRVLATGFTPFAIIAFDNVMIIALNALLQKYGGPTEGDLLVAAATISQSFMLVVTMPLGGITGGTGSILGFNYGAGRPDRILQAQKFILALSLIYTALLCAAGQLLPAAFASIFTQDAQVLPLAVRAIRICTLAVVPLGLQYTIIDGFTGMGMMRYSLPLSFFRKLAYFVPLFILPALFGGMAAFYAEPISDILGPLASLVVYLSRMRWLAAGAKAPRT</sequence>
<dbReference type="GO" id="GO:0046677">
    <property type="term" value="P:response to antibiotic"/>
    <property type="evidence" value="ECO:0007669"/>
    <property type="project" value="UniProtKB-KW"/>
</dbReference>
<dbReference type="Pfam" id="PF01554">
    <property type="entry name" value="MatE"/>
    <property type="match status" value="2"/>
</dbReference>
<dbReference type="NCBIfam" id="TIGR00797">
    <property type="entry name" value="matE"/>
    <property type="match status" value="1"/>
</dbReference>
<name>A0A4R1QRD5_9FIRM</name>
<organism evidence="11 12">
    <name type="scientific">Allofournierella massiliensis</name>
    <dbReference type="NCBI Taxonomy" id="1650663"/>
    <lineage>
        <taxon>Bacteria</taxon>
        <taxon>Bacillati</taxon>
        <taxon>Bacillota</taxon>
        <taxon>Clostridia</taxon>
        <taxon>Eubacteriales</taxon>
        <taxon>Oscillospiraceae</taxon>
        <taxon>Allofournierella</taxon>
    </lineage>
</organism>
<dbReference type="PANTHER" id="PTHR43823:SF3">
    <property type="entry name" value="MULTIDRUG EXPORT PROTEIN MEPA"/>
    <property type="match status" value="1"/>
</dbReference>
<dbReference type="OrthoDB" id="9811110at2"/>
<evidence type="ECO:0000313" key="12">
    <source>
        <dbReference type="Proteomes" id="UP000295184"/>
    </source>
</evidence>
<dbReference type="InterPro" id="IPR002528">
    <property type="entry name" value="MATE_fam"/>
</dbReference>
<dbReference type="InterPro" id="IPR051327">
    <property type="entry name" value="MATE_MepA_subfamily"/>
</dbReference>
<feature type="transmembrane region" description="Helical" evidence="10">
    <location>
        <begin position="288"/>
        <end position="315"/>
    </location>
</feature>
<dbReference type="EMBL" id="SLUM01000016">
    <property type="protein sequence ID" value="TCL55503.1"/>
    <property type="molecule type" value="Genomic_DNA"/>
</dbReference>
<protein>
    <recommendedName>
        <fullName evidence="3">Multidrug export protein MepA</fullName>
    </recommendedName>
</protein>
<dbReference type="AlphaFoldDB" id="A0A4R1QRD5"/>
<comment type="caution">
    <text evidence="11">The sequence shown here is derived from an EMBL/GenBank/DDBJ whole genome shotgun (WGS) entry which is preliminary data.</text>
</comment>
<comment type="similarity">
    <text evidence="2">Belongs to the multi antimicrobial extrusion (MATE) (TC 2.A.66.1) family. MepA subfamily.</text>
</comment>
<dbReference type="InterPro" id="IPR048279">
    <property type="entry name" value="MdtK-like"/>
</dbReference>
<evidence type="ECO:0000256" key="9">
    <source>
        <dbReference type="ARBA" id="ARBA00023251"/>
    </source>
</evidence>
<evidence type="ECO:0000256" key="3">
    <source>
        <dbReference type="ARBA" id="ARBA00022106"/>
    </source>
</evidence>
<proteinExistence type="inferred from homology"/>
<feature type="transmembrane region" description="Helical" evidence="10">
    <location>
        <begin position="366"/>
        <end position="385"/>
    </location>
</feature>
<evidence type="ECO:0000256" key="10">
    <source>
        <dbReference type="SAM" id="Phobius"/>
    </source>
</evidence>
<dbReference type="GO" id="GO:0042910">
    <property type="term" value="F:xenobiotic transmembrane transporter activity"/>
    <property type="evidence" value="ECO:0007669"/>
    <property type="project" value="InterPro"/>
</dbReference>
<feature type="transmembrane region" description="Helical" evidence="10">
    <location>
        <begin position="406"/>
        <end position="427"/>
    </location>
</feature>
<keyword evidence="8 10" id="KW-0472">Membrane</keyword>
<dbReference type="STRING" id="1650663.GCA_001486665_03614"/>
<keyword evidence="9" id="KW-0046">Antibiotic resistance</keyword>
<evidence type="ECO:0000256" key="5">
    <source>
        <dbReference type="ARBA" id="ARBA00022475"/>
    </source>
</evidence>
<feature type="transmembrane region" description="Helical" evidence="10">
    <location>
        <begin position="141"/>
        <end position="165"/>
    </location>
</feature>
<feature type="transmembrane region" description="Helical" evidence="10">
    <location>
        <begin position="56"/>
        <end position="79"/>
    </location>
</feature>
<accession>A0A4R1QRD5</accession>
<feature type="transmembrane region" description="Helical" evidence="10">
    <location>
        <begin position="100"/>
        <end position="121"/>
    </location>
</feature>